<dbReference type="InterPro" id="IPR051011">
    <property type="entry name" value="Metal_resp_trans_reg"/>
</dbReference>
<dbReference type="SUPFAM" id="SSF46785">
    <property type="entry name" value="Winged helix' DNA-binding domain"/>
    <property type="match status" value="1"/>
</dbReference>
<proteinExistence type="predicted"/>
<dbReference type="PRINTS" id="PR00778">
    <property type="entry name" value="HTHARSR"/>
</dbReference>
<dbReference type="EMBL" id="FXUB01000005">
    <property type="protein sequence ID" value="SMP16824.1"/>
    <property type="molecule type" value="Genomic_DNA"/>
</dbReference>
<reference evidence="5 6" key="1">
    <citation type="submission" date="2017-05" db="EMBL/GenBank/DDBJ databases">
        <authorList>
            <person name="Varghese N."/>
            <person name="Submissions S."/>
        </authorList>
    </citation>
    <scope>NUCLEOTIDE SEQUENCE [LARGE SCALE GENOMIC DNA]</scope>
    <source>
        <strain evidence="5 6">DSM 15522</strain>
    </source>
</reference>
<comment type="caution">
    <text evidence="5">The sequence shown here is derived from an EMBL/GenBank/DDBJ whole genome shotgun (WGS) entry which is preliminary data.</text>
</comment>
<dbReference type="Pfam" id="PF01022">
    <property type="entry name" value="HTH_5"/>
    <property type="match status" value="1"/>
</dbReference>
<evidence type="ECO:0000256" key="2">
    <source>
        <dbReference type="ARBA" id="ARBA00023125"/>
    </source>
</evidence>
<keyword evidence="3" id="KW-0804">Transcription</keyword>
<evidence type="ECO:0000259" key="4">
    <source>
        <dbReference type="SMART" id="SM00418"/>
    </source>
</evidence>
<dbReference type="Gene3D" id="1.10.10.10">
    <property type="entry name" value="Winged helix-like DNA-binding domain superfamily/Winged helix DNA-binding domain"/>
    <property type="match status" value="1"/>
</dbReference>
<dbReference type="SMART" id="SM00418">
    <property type="entry name" value="HTH_ARSR"/>
    <property type="match status" value="1"/>
</dbReference>
<keyword evidence="1" id="KW-0805">Transcription regulation</keyword>
<organism evidence="5 6">
    <name type="scientific">Desulfurobacterium pacificum</name>
    <dbReference type="NCBI Taxonomy" id="240166"/>
    <lineage>
        <taxon>Bacteria</taxon>
        <taxon>Pseudomonadati</taxon>
        <taxon>Aquificota</taxon>
        <taxon>Aquificia</taxon>
        <taxon>Desulfurobacteriales</taxon>
        <taxon>Desulfurobacteriaceae</taxon>
        <taxon>Desulfurobacterium</taxon>
    </lineage>
</organism>
<evidence type="ECO:0000313" key="6">
    <source>
        <dbReference type="Proteomes" id="UP001157911"/>
    </source>
</evidence>
<name>A0ABY1NS72_9BACT</name>
<dbReference type="InterPro" id="IPR001845">
    <property type="entry name" value="HTH_ArsR_DNA-bd_dom"/>
</dbReference>
<evidence type="ECO:0000313" key="5">
    <source>
        <dbReference type="EMBL" id="SMP16824.1"/>
    </source>
</evidence>
<feature type="domain" description="HTH arsR-type" evidence="4">
    <location>
        <begin position="17"/>
        <end position="96"/>
    </location>
</feature>
<protein>
    <submittedName>
        <fullName evidence="5">ArsR family transcriptional regulator</fullName>
    </submittedName>
</protein>
<accession>A0ABY1NS72</accession>
<sequence length="99" mass="11423">MEKMCQKRYEKYNECARIFEVLANPIRIGIIVSLAERPKKPKEIREELGVPQPLLSQHAAILKEMGIIEKVDRFNVKSECRLKDKKVLDILKCAGVEIT</sequence>
<dbReference type="InterPro" id="IPR036388">
    <property type="entry name" value="WH-like_DNA-bd_sf"/>
</dbReference>
<keyword evidence="2" id="KW-0238">DNA-binding</keyword>
<keyword evidence="6" id="KW-1185">Reference proteome</keyword>
<dbReference type="RefSeq" id="WP_283400947.1">
    <property type="nucleotide sequence ID" value="NZ_FXUB01000005.1"/>
</dbReference>
<dbReference type="InterPro" id="IPR011991">
    <property type="entry name" value="ArsR-like_HTH"/>
</dbReference>
<dbReference type="PANTHER" id="PTHR43132">
    <property type="entry name" value="ARSENICAL RESISTANCE OPERON REPRESSOR ARSR-RELATED"/>
    <property type="match status" value="1"/>
</dbReference>
<evidence type="ECO:0000256" key="1">
    <source>
        <dbReference type="ARBA" id="ARBA00023015"/>
    </source>
</evidence>
<evidence type="ECO:0000256" key="3">
    <source>
        <dbReference type="ARBA" id="ARBA00023163"/>
    </source>
</evidence>
<dbReference type="CDD" id="cd00090">
    <property type="entry name" value="HTH_ARSR"/>
    <property type="match status" value="1"/>
</dbReference>
<gene>
    <name evidence="5" type="ORF">SAMN06265339_1500</name>
</gene>
<dbReference type="PANTHER" id="PTHR43132:SF2">
    <property type="entry name" value="ARSENICAL RESISTANCE OPERON REPRESSOR ARSR-RELATED"/>
    <property type="match status" value="1"/>
</dbReference>
<dbReference type="InterPro" id="IPR036390">
    <property type="entry name" value="WH_DNA-bd_sf"/>
</dbReference>
<dbReference type="Proteomes" id="UP001157911">
    <property type="component" value="Unassembled WGS sequence"/>
</dbReference>